<dbReference type="EMBL" id="JACEIK010000387">
    <property type="protein sequence ID" value="MCD7456191.1"/>
    <property type="molecule type" value="Genomic_DNA"/>
</dbReference>
<evidence type="ECO:0000313" key="1">
    <source>
        <dbReference type="EMBL" id="MCD7456191.1"/>
    </source>
</evidence>
<organism evidence="1 2">
    <name type="scientific">Datura stramonium</name>
    <name type="common">Jimsonweed</name>
    <name type="synonym">Common thornapple</name>
    <dbReference type="NCBI Taxonomy" id="4076"/>
    <lineage>
        <taxon>Eukaryota</taxon>
        <taxon>Viridiplantae</taxon>
        <taxon>Streptophyta</taxon>
        <taxon>Embryophyta</taxon>
        <taxon>Tracheophyta</taxon>
        <taxon>Spermatophyta</taxon>
        <taxon>Magnoliopsida</taxon>
        <taxon>eudicotyledons</taxon>
        <taxon>Gunneridae</taxon>
        <taxon>Pentapetalae</taxon>
        <taxon>asterids</taxon>
        <taxon>lamiids</taxon>
        <taxon>Solanales</taxon>
        <taxon>Solanaceae</taxon>
        <taxon>Solanoideae</taxon>
        <taxon>Datureae</taxon>
        <taxon>Datura</taxon>
    </lineage>
</organism>
<keyword evidence="2" id="KW-1185">Reference proteome</keyword>
<name>A0ABS8SBF1_DATST</name>
<comment type="caution">
    <text evidence="1">The sequence shown here is derived from an EMBL/GenBank/DDBJ whole genome shotgun (WGS) entry which is preliminary data.</text>
</comment>
<protein>
    <submittedName>
        <fullName evidence="1">Uncharacterized protein</fullName>
    </submittedName>
</protein>
<evidence type="ECO:0000313" key="2">
    <source>
        <dbReference type="Proteomes" id="UP000823775"/>
    </source>
</evidence>
<sequence length="109" mass="12651">DHSQLSTSVEESPDYRAKPSRFYNYLSQQPNFLDRVKKSWLIYRRGMRGVWKNLKPTKVEMKDMNKREFAGTHEKDLIVGSATAPSIAKAHICRITISCLNQEKTYLDS</sequence>
<reference evidence="1 2" key="1">
    <citation type="journal article" date="2021" name="BMC Genomics">
        <title>Datura genome reveals duplications of psychoactive alkaloid biosynthetic genes and high mutation rate following tissue culture.</title>
        <authorList>
            <person name="Rajewski A."/>
            <person name="Carter-House D."/>
            <person name="Stajich J."/>
            <person name="Litt A."/>
        </authorList>
    </citation>
    <scope>NUCLEOTIDE SEQUENCE [LARGE SCALE GENOMIC DNA]</scope>
    <source>
        <strain evidence="1">AR-01</strain>
    </source>
</reference>
<dbReference type="Proteomes" id="UP000823775">
    <property type="component" value="Unassembled WGS sequence"/>
</dbReference>
<proteinExistence type="predicted"/>
<accession>A0ABS8SBF1</accession>
<gene>
    <name evidence="1" type="ORF">HAX54_030806</name>
</gene>
<feature type="non-terminal residue" evidence="1">
    <location>
        <position position="1"/>
    </location>
</feature>